<dbReference type="InterPro" id="IPR003961">
    <property type="entry name" value="FN3_dom"/>
</dbReference>
<dbReference type="InterPro" id="IPR052090">
    <property type="entry name" value="Cytolytic_pore-forming_toxin"/>
</dbReference>
<dbReference type="InterPro" id="IPR036116">
    <property type="entry name" value="FN3_sf"/>
</dbReference>
<keyword evidence="6" id="KW-1185">Reference proteome</keyword>
<name>A0ABQ7TD96_PHRPL</name>
<dbReference type="EMBL" id="JAIPUX010000521">
    <property type="protein sequence ID" value="KAH0627720.1"/>
    <property type="molecule type" value="Genomic_DNA"/>
</dbReference>
<comment type="similarity">
    <text evidence="1">Belongs to the TRAFAC class TrmE-Era-EngA-EngB-Septin-like GTPase superfamily. AIG1/Toc34/Toc159-like paraseptin GTPase family. IAN subfamily.</text>
</comment>
<dbReference type="InterPro" id="IPR027417">
    <property type="entry name" value="P-loop_NTPase"/>
</dbReference>
<feature type="domain" description="Fibronectin type-III" evidence="4">
    <location>
        <begin position="473"/>
        <end position="566"/>
    </location>
</feature>
<evidence type="ECO:0000313" key="5">
    <source>
        <dbReference type="EMBL" id="KAH0627720.1"/>
    </source>
</evidence>
<evidence type="ECO:0000259" key="4">
    <source>
        <dbReference type="PROSITE" id="PS50853"/>
    </source>
</evidence>
<dbReference type="PANTHER" id="PTHR31594">
    <property type="entry name" value="AIG1-TYPE G DOMAIN-CONTAINING PROTEIN"/>
    <property type="match status" value="1"/>
</dbReference>
<dbReference type="Gene3D" id="3.40.50.300">
    <property type="entry name" value="P-loop containing nucleotide triphosphate hydrolases"/>
    <property type="match status" value="1"/>
</dbReference>
<dbReference type="CDD" id="cd00063">
    <property type="entry name" value="FN3"/>
    <property type="match status" value="1"/>
</dbReference>
<feature type="region of interest" description="Disordered" evidence="3">
    <location>
        <begin position="669"/>
        <end position="753"/>
    </location>
</feature>
<gene>
    <name evidence="5" type="ORF">JD844_003856</name>
</gene>
<dbReference type="PANTHER" id="PTHR31594:SF16">
    <property type="entry name" value="SI:CH211-281L24.3"/>
    <property type="match status" value="1"/>
</dbReference>
<dbReference type="InterPro" id="IPR013783">
    <property type="entry name" value="Ig-like_fold"/>
</dbReference>
<feature type="compositionally biased region" description="Basic and acidic residues" evidence="3">
    <location>
        <begin position="705"/>
        <end position="715"/>
    </location>
</feature>
<accession>A0ABQ7TD96</accession>
<organism evidence="5 6">
    <name type="scientific">Phrynosoma platyrhinos</name>
    <name type="common">Desert horned lizard</name>
    <dbReference type="NCBI Taxonomy" id="52577"/>
    <lineage>
        <taxon>Eukaryota</taxon>
        <taxon>Metazoa</taxon>
        <taxon>Chordata</taxon>
        <taxon>Craniata</taxon>
        <taxon>Vertebrata</taxon>
        <taxon>Euteleostomi</taxon>
        <taxon>Lepidosauria</taxon>
        <taxon>Squamata</taxon>
        <taxon>Bifurcata</taxon>
        <taxon>Unidentata</taxon>
        <taxon>Episquamata</taxon>
        <taxon>Toxicofera</taxon>
        <taxon>Iguania</taxon>
        <taxon>Phrynosomatidae</taxon>
        <taxon>Phrynosomatinae</taxon>
        <taxon>Phrynosoma</taxon>
    </lineage>
</organism>
<evidence type="ECO:0000256" key="1">
    <source>
        <dbReference type="ARBA" id="ARBA00008535"/>
    </source>
</evidence>
<dbReference type="InterPro" id="IPR040581">
    <property type="entry name" value="Thioredoxin_11"/>
</dbReference>
<dbReference type="SMART" id="SM00060">
    <property type="entry name" value="FN3"/>
    <property type="match status" value="1"/>
</dbReference>
<reference evidence="5 6" key="1">
    <citation type="journal article" date="2022" name="Gigascience">
        <title>A chromosome-level genome assembly and annotation of the desert horned lizard, Phrynosoma platyrhinos, provides insight into chromosomal rearrangements among reptiles.</title>
        <authorList>
            <person name="Koochekian N."/>
            <person name="Ascanio A."/>
            <person name="Farleigh K."/>
            <person name="Card D.C."/>
            <person name="Schield D.R."/>
            <person name="Castoe T.A."/>
            <person name="Jezkova T."/>
        </authorList>
    </citation>
    <scope>NUCLEOTIDE SEQUENCE [LARGE SCALE GENOMIC DNA]</scope>
    <source>
        <strain evidence="5">NK-2021</strain>
    </source>
</reference>
<dbReference type="InterPro" id="IPR006703">
    <property type="entry name" value="G_AIG1"/>
</dbReference>
<dbReference type="SUPFAM" id="SSF52540">
    <property type="entry name" value="P-loop containing nucleoside triphosphate hydrolases"/>
    <property type="match status" value="1"/>
</dbReference>
<dbReference type="SUPFAM" id="SSF49265">
    <property type="entry name" value="Fibronectin type III"/>
    <property type="match status" value="1"/>
</dbReference>
<dbReference type="Pfam" id="PF18078">
    <property type="entry name" value="Thioredoxin_11"/>
    <property type="match status" value="1"/>
</dbReference>
<feature type="compositionally biased region" description="Polar residues" evidence="3">
    <location>
        <begin position="626"/>
        <end position="638"/>
    </location>
</feature>
<dbReference type="PROSITE" id="PS50853">
    <property type="entry name" value="FN3"/>
    <property type="match status" value="1"/>
</dbReference>
<dbReference type="CDD" id="cd00882">
    <property type="entry name" value="Ras_like_GTPase"/>
    <property type="match status" value="1"/>
</dbReference>
<sequence length="1431" mass="161876">MDGPDEVMEMPALGRPFRLGMLYDCYKDALLLEHSFVDSKTCEAHTEHSKYTDNVSEQIPYDAIGKRAAALEVKPSLLTSLLCGLFEVDGCAKYLLSAKAFGHPGSLIYRSVAIERFAKLELNDLGPEQLNSSPKTGKWVATHVVTGVWYGDQAICDCDPEAPASENMHENMRRTDVKNAAYPEQGTAPSKTVKSLIKIVEKDVPIKVRLYPLRNLELEKQGEIFFHEIRHNLNSEIVSEMEGLLEAEARCNVLLNSPAATTFPGIRKKIHRFRDLCEQYKQDFQQQLAKMVPSVREGKKEEKDLEEILKKKRQSPFNPQRLSQFLDEKEQEVTYVNDILSSLKKVEVICFEQERSKNILCASSDFVVAFMFTSLQEEEPYLSELEAFLSSWEQPEKSQRETQSSTKWYEDQAVIKRAREMAKSFSAFAHANRTSKKTQFLVASVQDESNPGASVYLYESGVLEKTNFEPPSKPLPPEIEEFSHDTVWMRVTPVACGKDAISHYQVEWRTVGQEDWALRATSGKEGTVPVMDLCPDTEYEFRYAAVSKPGISESSDVCRAVRTLPKTPEETQGGSPLLAVENQDSRREERNSDSTRGSMPVEDEGNKNTSDQSTRAGMENAGGLLTSPSYSFPNDANLESESENTVAVKHLYPDTKYKACYATMTRTGLGKSSHIDRAVRTPPPIPPRRTKETQGGSPLLAVENQDTRREERNSDITRGSMPVEDEGNKNASDQSTRAGMENPVGPLTSPSYSFPNDANLEAESENTVSVKHLYPDTKYRAYYATMTRTGLGKSSHIDRAIRTLPPIHARRAKETHGRLPPSFLESQDIKAEEENTDCIKATFAKKTTEGPHSSKESARGEIETVEGLLTSASNPLSDDGTMCVLDTKGESESLASSLHGINRIIRKGWPCVYALPFEKSAYNSNASCVKYRFGRQDNLQLKQKVVMFLGETGAGKSTLINRMVNHILGVRWEDNFRYSLVQDGAKESQAHSQTDRLTVYEINWSQELKIPFSLTLIDTPGFGDTRGINHDKMLMEEICEFFSTQDSIDHMDAICLVVQASQARLTQSQKYIFNVMLSIFGKDIRDNILFLVTFADGGMPPVLETIEASDMPCARDAKGVPIHFTFNNSALFASNVKEDEVRYRLTQMIWERGERSLDMFFQSLNDLGPQSLTLTRAVLNEWKELEAALQSMKPQVQMVLVKLGKIRKKQRALEKYSSGMKAKKNFEYEVGKVRVVRKEISDQRYRAVNCQRCFYTCYYFYQDPSNSGKWKHSIMDKASQQCLVCPRKCPGQMHCLEGYLWEQTIKKEKPSFAQLKEKYLGDARGSAMTEKKEFERLKREYAQAFEDLVKCIETSAHHLQRLQKTALRPNQITAPEYIDLLVNSEEKELQPGYAERIEILKFVKERFSVRGQPLNYKEKVTSFTSPSCPHQ</sequence>
<feature type="region of interest" description="Disordered" evidence="3">
    <location>
        <begin position="565"/>
        <end position="638"/>
    </location>
</feature>
<protein>
    <recommendedName>
        <fullName evidence="4">Fibronectin type-III domain-containing protein</fullName>
    </recommendedName>
</protein>
<dbReference type="Pfam" id="PF21109">
    <property type="entry name" value="Stonustoxin_helical"/>
    <property type="match status" value="1"/>
</dbReference>
<keyword evidence="2" id="KW-0547">Nucleotide-binding</keyword>
<dbReference type="Gene3D" id="2.60.40.10">
    <property type="entry name" value="Immunoglobulins"/>
    <property type="match status" value="1"/>
</dbReference>
<proteinExistence type="inferred from homology"/>
<evidence type="ECO:0000256" key="3">
    <source>
        <dbReference type="SAM" id="MobiDB-lite"/>
    </source>
</evidence>
<comment type="caution">
    <text evidence="5">The sequence shown here is derived from an EMBL/GenBank/DDBJ whole genome shotgun (WGS) entry which is preliminary data.</text>
</comment>
<dbReference type="Proteomes" id="UP000826234">
    <property type="component" value="Unassembled WGS sequence"/>
</dbReference>
<dbReference type="Pfam" id="PF04548">
    <property type="entry name" value="AIG1"/>
    <property type="match status" value="1"/>
</dbReference>
<dbReference type="InterPro" id="IPR048997">
    <property type="entry name" value="Stonustoxin-like_helical"/>
</dbReference>
<evidence type="ECO:0000313" key="6">
    <source>
        <dbReference type="Proteomes" id="UP000826234"/>
    </source>
</evidence>
<dbReference type="Pfam" id="PF00041">
    <property type="entry name" value="fn3"/>
    <property type="match status" value="1"/>
</dbReference>
<feature type="compositionally biased region" description="Basic and acidic residues" evidence="3">
    <location>
        <begin position="583"/>
        <end position="593"/>
    </location>
</feature>
<evidence type="ECO:0000256" key="2">
    <source>
        <dbReference type="ARBA" id="ARBA00022741"/>
    </source>
</evidence>